<dbReference type="Proteomes" id="UP000814140">
    <property type="component" value="Unassembled WGS sequence"/>
</dbReference>
<evidence type="ECO:0000313" key="1">
    <source>
        <dbReference type="EMBL" id="KAI0055757.1"/>
    </source>
</evidence>
<comment type="caution">
    <text evidence="1">The sequence shown here is derived from an EMBL/GenBank/DDBJ whole genome shotgun (WGS) entry which is preliminary data.</text>
</comment>
<protein>
    <submittedName>
        <fullName evidence="1">Uncharacterized protein</fullName>
    </submittedName>
</protein>
<dbReference type="EMBL" id="MU277280">
    <property type="protein sequence ID" value="KAI0055757.1"/>
    <property type="molecule type" value="Genomic_DNA"/>
</dbReference>
<organism evidence="1 2">
    <name type="scientific">Artomyces pyxidatus</name>
    <dbReference type="NCBI Taxonomy" id="48021"/>
    <lineage>
        <taxon>Eukaryota</taxon>
        <taxon>Fungi</taxon>
        <taxon>Dikarya</taxon>
        <taxon>Basidiomycota</taxon>
        <taxon>Agaricomycotina</taxon>
        <taxon>Agaricomycetes</taxon>
        <taxon>Russulales</taxon>
        <taxon>Auriscalpiaceae</taxon>
        <taxon>Artomyces</taxon>
    </lineage>
</organism>
<reference evidence="1" key="1">
    <citation type="submission" date="2021-03" db="EMBL/GenBank/DDBJ databases">
        <authorList>
            <consortium name="DOE Joint Genome Institute"/>
            <person name="Ahrendt S."/>
            <person name="Looney B.P."/>
            <person name="Miyauchi S."/>
            <person name="Morin E."/>
            <person name="Drula E."/>
            <person name="Courty P.E."/>
            <person name="Chicoki N."/>
            <person name="Fauchery L."/>
            <person name="Kohler A."/>
            <person name="Kuo A."/>
            <person name="Labutti K."/>
            <person name="Pangilinan J."/>
            <person name="Lipzen A."/>
            <person name="Riley R."/>
            <person name="Andreopoulos W."/>
            <person name="He G."/>
            <person name="Johnson J."/>
            <person name="Barry K.W."/>
            <person name="Grigoriev I.V."/>
            <person name="Nagy L."/>
            <person name="Hibbett D."/>
            <person name="Henrissat B."/>
            <person name="Matheny P.B."/>
            <person name="Labbe J."/>
            <person name="Martin F."/>
        </authorList>
    </citation>
    <scope>NUCLEOTIDE SEQUENCE</scope>
    <source>
        <strain evidence="1">HHB10654</strain>
    </source>
</reference>
<gene>
    <name evidence="1" type="ORF">BV25DRAFT_1832890</name>
</gene>
<proteinExistence type="predicted"/>
<name>A0ACB8SHP7_9AGAM</name>
<reference evidence="1" key="2">
    <citation type="journal article" date="2022" name="New Phytol.">
        <title>Evolutionary transition to the ectomycorrhizal habit in the genomes of a hyperdiverse lineage of mushroom-forming fungi.</title>
        <authorList>
            <person name="Looney B."/>
            <person name="Miyauchi S."/>
            <person name="Morin E."/>
            <person name="Drula E."/>
            <person name="Courty P.E."/>
            <person name="Kohler A."/>
            <person name="Kuo A."/>
            <person name="LaButti K."/>
            <person name="Pangilinan J."/>
            <person name="Lipzen A."/>
            <person name="Riley R."/>
            <person name="Andreopoulos W."/>
            <person name="He G."/>
            <person name="Johnson J."/>
            <person name="Nolan M."/>
            <person name="Tritt A."/>
            <person name="Barry K.W."/>
            <person name="Grigoriev I.V."/>
            <person name="Nagy L.G."/>
            <person name="Hibbett D."/>
            <person name="Henrissat B."/>
            <person name="Matheny P.B."/>
            <person name="Labbe J."/>
            <person name="Martin F.M."/>
        </authorList>
    </citation>
    <scope>NUCLEOTIDE SEQUENCE</scope>
    <source>
        <strain evidence="1">HHB10654</strain>
    </source>
</reference>
<keyword evidence="2" id="KW-1185">Reference proteome</keyword>
<sequence>MADGAKLHLQDLYAMNTVLTRQSSNQDRSLAKSPSESDYESDEQSSDDESEVERPRSPRKSARPKKPAKLTPWKVGGTPSAPVFPDASKIRSWQKIIDLNIERGYGRSRSASRAWGAAAGLRELIQNLFDGILEYKNLQPHELRVEEVPAGKRVDPTAPFVGECEQEFHLFLYDANLAAGSTKQQLQPLGYVAWRPSTSNNGDLELFNVGQMSKSAWAMGHSTKKKDKKFVGQYGDGAKIGINAILRENDATTLVFHTKRELWEFGYFGTHLSLLQRTRRKEVDGVLVQIRNVSWTALDLDRFLFLRPPIQRLPASYDPSSPGWLLLDEKHRTKIYVKNIFIRAEKDPRTGLHYGINIMEDIAMSRDRSAMEDRAAAAKAIYNIWRPLLLSSEDARTRYIDLLMDHEHALDVEEVDEWIDKECADVLFATIRAKYGPDAFFFYAEETTDARRIIEDHLRMTPVLLTQIFFNALRAHETIRTPEDARMKAFARLPPYDAARAGPAFSHTLHTLRALLRADPQTERFRSSWAFKSSHFSKALEICVDGDDVHLSDQLLLAAYVHEKPGWDVCPHAGGRGHGLVVCDCPALLIGGLMADELHGSQSMKQELRLLHRHLAEQMPRGLRVVFQDGEAVLSWEMRISVAVGFIIVVREAHEKDVVEWVYSSDPPQTVKLESNGSTELAELTAGGLVVEAVDMSTTPDDPPPPPRSETDEALVAAADGMIVEQEAEDRQGTIAVVLSDEARPSIKEEDVEAAVWPDCMRLKAKSSPRTLPRLPPGSTHVTQVRVDSDAARIRKSIWSPPFVFTVPPATPAGLSLTRSPPSSALVEWERAEGACTYKLTFMVAGVARKTVLDLEECCWRGEFPWEGPVTVKVLSCARDGTESVESAVLVHTPEELADDRNTDGLSSHGSDMYTEDFRSHARALSGALRSTQLPTIPAAADDAGSDPEAGVESLVQADSGGQSTGSTTPVDDRLPDPEFDSDSDDQMEAQQDGDGPHNARDAAGYPTFWEMAQSWSEAAYMPPEDPRHAAGAVAKTYNSYVFNGMEICVGTAYTVLLASGVYNRVIMRVHDIVDSGPRGSVRLFATRYIWASDFFGPTFLDTHECDELLLVTHKKFRGIVRQGRRIAAESVELSTIHAFEGVVTVLPSDVTVAAAPGAYVCRWAVVSDPEEKTIKIVPLTAGVDLILDGPVQVTDEDALATVVDLYAGCGGASVGFKAAGFKPIAGIESQIDAATSWQLNFPEAPMHAEKAERFLDDLRDEKIASPGPVGVLLMCPSREYFRGHGNTSFDYAELKVVGRAIATLQPSYVVFEATPTLLSPRHRKHFSSVELDMLALGYSLTFALIDAADHGIAATRIRVVLLAAAPGRALPAWPAKINAGQPSTLRDAIQDLEWRNPRQTRFGAMGSVFCTVPSDQSRIAPSAYGAALCAAKANEPLSYHITGRKNVVWSGSVLAAEYDEVFAGLDIVSPRGNIRHPKHTDELLTARELARILSFPDSHLFSGSSEDVCRQIVGAVPPLLAYAIAVQIRQVMTGGPRGGGDDDENAPARAKRSRGDTDDDGIDKTKRFRQAA</sequence>
<accession>A0ACB8SHP7</accession>
<evidence type="ECO:0000313" key="2">
    <source>
        <dbReference type="Proteomes" id="UP000814140"/>
    </source>
</evidence>